<dbReference type="Gene3D" id="3.30.420.10">
    <property type="entry name" value="Ribonuclease H-like superfamily/Ribonuclease H"/>
    <property type="match status" value="1"/>
</dbReference>
<feature type="domain" description="Exonuclease" evidence="3">
    <location>
        <begin position="2"/>
        <end position="154"/>
    </location>
</feature>
<dbReference type="GO" id="GO:0003676">
    <property type="term" value="F:nucleic acid binding"/>
    <property type="evidence" value="ECO:0007669"/>
    <property type="project" value="InterPro"/>
</dbReference>
<keyword evidence="2" id="KW-0378">Hydrolase</keyword>
<sequence>MLIIDIEASGLDPDHSYPIEVGVYNTEKPSNSLSFLVRPHPDWSHWDDVAEEIHGIERAELFRDGIAPDIACDQLNHYISQHADSFNRVISDAPDFDFMWLRRLFRTAQRRMQFKLAGIDAVLHPSRQAMLFAELEKQQMPHRALADAKIIGDILMGHSTPSRH</sequence>
<evidence type="ECO:0000256" key="2">
    <source>
        <dbReference type="ARBA" id="ARBA00022839"/>
    </source>
</evidence>
<reference evidence="4 5" key="1">
    <citation type="submission" date="2019-09" db="EMBL/GenBank/DDBJ databases">
        <title>Nitrincola iocasae sp. nov., a bacterium isolated from the sediment collected at a cold seep field in South China Sea.</title>
        <authorList>
            <person name="Zhang H."/>
            <person name="Wang H."/>
            <person name="Li C."/>
        </authorList>
    </citation>
    <scope>NUCLEOTIDE SEQUENCE [LARGE SCALE GENOMIC DNA]</scope>
    <source>
        <strain evidence="4 5">KXZD1103</strain>
    </source>
</reference>
<evidence type="ECO:0000313" key="5">
    <source>
        <dbReference type="Proteomes" id="UP000325606"/>
    </source>
</evidence>
<evidence type="ECO:0000313" key="4">
    <source>
        <dbReference type="EMBL" id="QEW06115.1"/>
    </source>
</evidence>
<evidence type="ECO:0000256" key="1">
    <source>
        <dbReference type="ARBA" id="ARBA00022722"/>
    </source>
</evidence>
<dbReference type="AlphaFoldDB" id="A0A5J6LC09"/>
<proteinExistence type="predicted"/>
<dbReference type="InterPro" id="IPR013520">
    <property type="entry name" value="Ribonucl_H"/>
</dbReference>
<dbReference type="InterPro" id="IPR036397">
    <property type="entry name" value="RNaseH_sf"/>
</dbReference>
<dbReference type="Proteomes" id="UP000325606">
    <property type="component" value="Chromosome"/>
</dbReference>
<accession>A0A5J6LC09</accession>
<dbReference type="GO" id="GO:0006259">
    <property type="term" value="P:DNA metabolic process"/>
    <property type="evidence" value="ECO:0007669"/>
    <property type="project" value="UniProtKB-ARBA"/>
</dbReference>
<dbReference type="SUPFAM" id="SSF53098">
    <property type="entry name" value="Ribonuclease H-like"/>
    <property type="match status" value="1"/>
</dbReference>
<dbReference type="Pfam" id="PF00929">
    <property type="entry name" value="RNase_T"/>
    <property type="match status" value="1"/>
</dbReference>
<dbReference type="EMBL" id="CP044222">
    <property type="protein sequence ID" value="QEW06115.1"/>
    <property type="molecule type" value="Genomic_DNA"/>
</dbReference>
<dbReference type="GO" id="GO:0004527">
    <property type="term" value="F:exonuclease activity"/>
    <property type="evidence" value="ECO:0007669"/>
    <property type="project" value="UniProtKB-KW"/>
</dbReference>
<evidence type="ECO:0000259" key="3">
    <source>
        <dbReference type="Pfam" id="PF00929"/>
    </source>
</evidence>
<keyword evidence="2" id="KW-0269">Exonuclease</keyword>
<keyword evidence="1" id="KW-0540">Nuclease</keyword>
<gene>
    <name evidence="4" type="ORF">F5I99_06165</name>
</gene>
<organism evidence="4 5">
    <name type="scientific">Nitrincola iocasae</name>
    <dbReference type="NCBI Taxonomy" id="2614693"/>
    <lineage>
        <taxon>Bacteria</taxon>
        <taxon>Pseudomonadati</taxon>
        <taxon>Pseudomonadota</taxon>
        <taxon>Gammaproteobacteria</taxon>
        <taxon>Oceanospirillales</taxon>
        <taxon>Oceanospirillaceae</taxon>
        <taxon>Nitrincola</taxon>
    </lineage>
</organism>
<protein>
    <recommendedName>
        <fullName evidence="3">Exonuclease domain-containing protein</fullName>
    </recommendedName>
</protein>
<keyword evidence="5" id="KW-1185">Reference proteome</keyword>
<dbReference type="KEGG" id="nik:F5I99_06165"/>
<name>A0A5J6LC09_9GAMM</name>
<dbReference type="InterPro" id="IPR012337">
    <property type="entry name" value="RNaseH-like_sf"/>
</dbReference>
<dbReference type="RefSeq" id="WP_151054146.1">
    <property type="nucleotide sequence ID" value="NZ_CP044222.1"/>
</dbReference>